<dbReference type="OrthoDB" id="9778320at2"/>
<name>K9WWC9_9NOST</name>
<keyword evidence="2" id="KW-0732">Signal</keyword>
<reference evidence="5 6" key="1">
    <citation type="submission" date="2012-06" db="EMBL/GenBank/DDBJ databases">
        <title>Finished chromosome of genome of Cylindrospermum stagnale PCC 7417.</title>
        <authorList>
            <consortium name="US DOE Joint Genome Institute"/>
            <person name="Gugger M."/>
            <person name="Coursin T."/>
            <person name="Rippka R."/>
            <person name="Tandeau De Marsac N."/>
            <person name="Huntemann M."/>
            <person name="Wei C.-L."/>
            <person name="Han J."/>
            <person name="Detter J.C."/>
            <person name="Han C."/>
            <person name="Tapia R."/>
            <person name="Chen A."/>
            <person name="Kyrpides N."/>
            <person name="Mavromatis K."/>
            <person name="Markowitz V."/>
            <person name="Szeto E."/>
            <person name="Ivanova N."/>
            <person name="Pagani I."/>
            <person name="Pati A."/>
            <person name="Goodwin L."/>
            <person name="Nordberg H.P."/>
            <person name="Cantor M.N."/>
            <person name="Hua S.X."/>
            <person name="Woyke T."/>
            <person name="Kerfeld C.A."/>
        </authorList>
    </citation>
    <scope>NUCLEOTIDE SEQUENCE [LARGE SCALE GENOMIC DNA]</scope>
    <source>
        <strain evidence="5 6">PCC 7417</strain>
    </source>
</reference>
<dbReference type="Gene3D" id="3.20.20.370">
    <property type="entry name" value="Glycoside hydrolase/deacetylase"/>
    <property type="match status" value="1"/>
</dbReference>
<dbReference type="HOGENOM" id="CLU_920455_0_0_3"/>
<dbReference type="SUPFAM" id="SSF88713">
    <property type="entry name" value="Glycoside hydrolase/deacetylase"/>
    <property type="match status" value="1"/>
</dbReference>
<evidence type="ECO:0000256" key="2">
    <source>
        <dbReference type="ARBA" id="ARBA00022729"/>
    </source>
</evidence>
<dbReference type="GO" id="GO:0005576">
    <property type="term" value="C:extracellular region"/>
    <property type="evidence" value="ECO:0007669"/>
    <property type="project" value="UniProtKB-SubCell"/>
</dbReference>
<keyword evidence="5" id="KW-0624">Polysaccharide degradation</keyword>
<dbReference type="STRING" id="56107.Cylst_1847"/>
<sequence>MSDTHDHNVINSRKTKTPLFSLVLVFIMGLGVINLRTTQPIIPIFGFHGITDTKNTALQSEQGDMDYPRKDLEKLLEYLIIHDYWFLSAEDLYDFFLTKSKEIPAAHRHQKPIMLTFDDGYKTVYTNLLPLLSKLEKKYQRKVKVVLFINPGTLANENSVASTHLGCRELREGLQKGFFDIQSHGLTHKDLTEISRPQLVNELLRARIELRKCTQDLDPDQRVASHLAYPYGAYNKQVESYVFKYYLSSYLYNNETLDSSCSTNHYKIPRLMVNRRKSPKELIEMAEKFPLIENKSQPKDKC</sequence>
<dbReference type="EMBL" id="CP003642">
    <property type="protein sequence ID" value="AFZ24104.1"/>
    <property type="molecule type" value="Genomic_DNA"/>
</dbReference>
<keyword evidence="6" id="KW-1185">Reference proteome</keyword>
<protein>
    <submittedName>
        <fullName evidence="5">Putative xylanase/chitin deacetylase</fullName>
    </submittedName>
</protein>
<dbReference type="InterPro" id="IPR051398">
    <property type="entry name" value="Polysacch_Deacetylase"/>
</dbReference>
<dbReference type="Proteomes" id="UP000010475">
    <property type="component" value="Chromosome"/>
</dbReference>
<keyword evidence="5" id="KW-0326">Glycosidase</keyword>
<feature type="domain" description="NodB homology" evidence="4">
    <location>
        <begin position="111"/>
        <end position="302"/>
    </location>
</feature>
<dbReference type="AlphaFoldDB" id="K9WWC9"/>
<keyword evidence="3" id="KW-0812">Transmembrane</keyword>
<dbReference type="GO" id="GO:0016810">
    <property type="term" value="F:hydrolase activity, acting on carbon-nitrogen (but not peptide) bonds"/>
    <property type="evidence" value="ECO:0007669"/>
    <property type="project" value="InterPro"/>
</dbReference>
<dbReference type="PROSITE" id="PS51677">
    <property type="entry name" value="NODB"/>
    <property type="match status" value="1"/>
</dbReference>
<dbReference type="Pfam" id="PF01522">
    <property type="entry name" value="Polysacc_deac_1"/>
    <property type="match status" value="1"/>
</dbReference>
<keyword evidence="5" id="KW-0858">Xylan degradation</keyword>
<dbReference type="GO" id="GO:0045493">
    <property type="term" value="P:xylan catabolic process"/>
    <property type="evidence" value="ECO:0007669"/>
    <property type="project" value="UniProtKB-KW"/>
</dbReference>
<dbReference type="PANTHER" id="PTHR34216:SF3">
    <property type="entry name" value="POLY-BETA-1,6-N-ACETYL-D-GLUCOSAMINE N-DEACETYLASE"/>
    <property type="match status" value="1"/>
</dbReference>
<evidence type="ECO:0000256" key="1">
    <source>
        <dbReference type="ARBA" id="ARBA00004613"/>
    </source>
</evidence>
<organism evidence="5 6">
    <name type="scientific">Cylindrospermum stagnale PCC 7417</name>
    <dbReference type="NCBI Taxonomy" id="56107"/>
    <lineage>
        <taxon>Bacteria</taxon>
        <taxon>Bacillati</taxon>
        <taxon>Cyanobacteriota</taxon>
        <taxon>Cyanophyceae</taxon>
        <taxon>Nostocales</taxon>
        <taxon>Nostocaceae</taxon>
        <taxon>Cylindrospermum</taxon>
    </lineage>
</organism>
<dbReference type="GO" id="GO:0016798">
    <property type="term" value="F:hydrolase activity, acting on glycosyl bonds"/>
    <property type="evidence" value="ECO:0007669"/>
    <property type="project" value="UniProtKB-KW"/>
</dbReference>
<dbReference type="KEGG" id="csg:Cylst_1847"/>
<keyword evidence="3" id="KW-1133">Transmembrane helix</keyword>
<gene>
    <name evidence="5" type="ORF">Cylst_1847</name>
</gene>
<keyword evidence="3" id="KW-0472">Membrane</keyword>
<comment type="subcellular location">
    <subcellularLocation>
        <location evidence="1">Secreted</location>
    </subcellularLocation>
</comment>
<keyword evidence="5" id="KW-0119">Carbohydrate metabolism</keyword>
<feature type="transmembrane region" description="Helical" evidence="3">
    <location>
        <begin position="17"/>
        <end position="35"/>
    </location>
</feature>
<evidence type="ECO:0000313" key="6">
    <source>
        <dbReference type="Proteomes" id="UP000010475"/>
    </source>
</evidence>
<dbReference type="eggNOG" id="COG0726">
    <property type="taxonomic scope" value="Bacteria"/>
</dbReference>
<dbReference type="CDD" id="cd10918">
    <property type="entry name" value="CE4_NodB_like_5s_6s"/>
    <property type="match status" value="1"/>
</dbReference>
<dbReference type="PATRIC" id="fig|56107.3.peg.2052"/>
<evidence type="ECO:0000313" key="5">
    <source>
        <dbReference type="EMBL" id="AFZ24104.1"/>
    </source>
</evidence>
<dbReference type="InterPro" id="IPR011330">
    <property type="entry name" value="Glyco_hydro/deAcase_b/a-brl"/>
</dbReference>
<evidence type="ECO:0000259" key="4">
    <source>
        <dbReference type="PROSITE" id="PS51677"/>
    </source>
</evidence>
<dbReference type="RefSeq" id="WP_015207360.1">
    <property type="nucleotide sequence ID" value="NC_019757.1"/>
</dbReference>
<accession>K9WWC9</accession>
<dbReference type="InterPro" id="IPR002509">
    <property type="entry name" value="NODB_dom"/>
</dbReference>
<proteinExistence type="predicted"/>
<dbReference type="PANTHER" id="PTHR34216">
    <property type="match status" value="1"/>
</dbReference>
<keyword evidence="5" id="KW-0378">Hydrolase</keyword>
<evidence type="ECO:0000256" key="3">
    <source>
        <dbReference type="SAM" id="Phobius"/>
    </source>
</evidence>